<evidence type="ECO:0000256" key="5">
    <source>
        <dbReference type="ARBA" id="ARBA00022989"/>
    </source>
</evidence>
<feature type="transmembrane region" description="Helical" evidence="11">
    <location>
        <begin position="156"/>
        <end position="180"/>
    </location>
</feature>
<dbReference type="AlphaFoldDB" id="A0A5K1K1E6"/>
<feature type="region of interest" description="Disordered" evidence="10">
    <location>
        <begin position="326"/>
        <end position="404"/>
    </location>
</feature>
<dbReference type="Pfam" id="PF02076">
    <property type="entry name" value="STE3"/>
    <property type="match status" value="2"/>
</dbReference>
<keyword evidence="7 11" id="KW-0472">Membrane</keyword>
<evidence type="ECO:0000256" key="7">
    <source>
        <dbReference type="ARBA" id="ARBA00023136"/>
    </source>
</evidence>
<evidence type="ECO:0000313" key="12">
    <source>
        <dbReference type="EMBL" id="VWO99360.1"/>
    </source>
</evidence>
<dbReference type="InterPro" id="IPR001499">
    <property type="entry name" value="GPCR_STE3"/>
</dbReference>
<evidence type="ECO:0000256" key="10">
    <source>
        <dbReference type="SAM" id="MobiDB-lite"/>
    </source>
</evidence>
<proteinExistence type="inferred from homology"/>
<feature type="transmembrane region" description="Helical" evidence="11">
    <location>
        <begin position="12"/>
        <end position="30"/>
    </location>
</feature>
<keyword evidence="6" id="KW-0297">G-protein coupled receptor</keyword>
<evidence type="ECO:0000256" key="9">
    <source>
        <dbReference type="ARBA" id="ARBA00023224"/>
    </source>
</evidence>
<protein>
    <submittedName>
        <fullName evidence="12">ABC1 transporter</fullName>
    </submittedName>
</protein>
<reference evidence="12" key="1">
    <citation type="submission" date="2019-10" db="EMBL/GenBank/DDBJ databases">
        <authorList>
            <person name="Nor Muhammad N."/>
        </authorList>
    </citation>
    <scope>NUCLEOTIDE SEQUENCE</scope>
</reference>
<keyword evidence="4 11" id="KW-0812">Transmembrane</keyword>
<dbReference type="PRINTS" id="PR00899">
    <property type="entry name" value="GPCRSTE3"/>
</dbReference>
<name>A0A5K1K1E6_9APHY</name>
<feature type="compositionally biased region" description="Polar residues" evidence="10">
    <location>
        <begin position="330"/>
        <end position="339"/>
    </location>
</feature>
<dbReference type="EMBL" id="LR727588">
    <property type="protein sequence ID" value="VWO99360.1"/>
    <property type="molecule type" value="Genomic_DNA"/>
</dbReference>
<dbReference type="GO" id="GO:0005886">
    <property type="term" value="C:plasma membrane"/>
    <property type="evidence" value="ECO:0007669"/>
    <property type="project" value="TreeGrafter"/>
</dbReference>
<organism evidence="12">
    <name type="scientific">Ganoderma boninense</name>
    <dbReference type="NCBI Taxonomy" id="34458"/>
    <lineage>
        <taxon>Eukaryota</taxon>
        <taxon>Fungi</taxon>
        <taxon>Dikarya</taxon>
        <taxon>Basidiomycota</taxon>
        <taxon>Agaricomycotina</taxon>
        <taxon>Agaricomycetes</taxon>
        <taxon>Polyporales</taxon>
        <taxon>Polyporaceae</taxon>
        <taxon>Ganoderma</taxon>
    </lineage>
</organism>
<keyword evidence="5 11" id="KW-1133">Transmembrane helix</keyword>
<comment type="subcellular location">
    <subcellularLocation>
        <location evidence="1">Membrane</location>
        <topology evidence="1">Multi-pass membrane protein</topology>
    </subcellularLocation>
</comment>
<feature type="transmembrane region" description="Helical" evidence="11">
    <location>
        <begin position="259"/>
        <end position="275"/>
    </location>
</feature>
<dbReference type="PANTHER" id="PTHR28097:SF1">
    <property type="entry name" value="PHEROMONE A FACTOR RECEPTOR"/>
    <property type="match status" value="1"/>
</dbReference>
<evidence type="ECO:0000256" key="1">
    <source>
        <dbReference type="ARBA" id="ARBA00004141"/>
    </source>
</evidence>
<keyword evidence="3" id="KW-0589">Pheromone response</keyword>
<evidence type="ECO:0000256" key="6">
    <source>
        <dbReference type="ARBA" id="ARBA00023040"/>
    </source>
</evidence>
<dbReference type="GO" id="GO:0000750">
    <property type="term" value="P:pheromone-dependent signal transduction involved in conjugation with cellular fusion"/>
    <property type="evidence" value="ECO:0007669"/>
    <property type="project" value="TreeGrafter"/>
</dbReference>
<gene>
    <name evidence="12" type="primary">O13407</name>
</gene>
<sequence>MIPGVTESIVTGSFSIFGAGLISVPLYWHLEAWNVGCVLYIFWIGLMCLFNGINYLVWRESAINFAPRWCDFYIRFYIGASIGVVCASLVINRRLYHIANVSAVSITRADKRRNIITDLLIGLGIPLLAIAVYWFYQGHRFDILEGIGCLEAYPNTWLALILYFLWPIPIGLVSATYCILTLKAFFKRRRQFNELMASNKNLTFNRYFRLMGLAAIEQDPYPWRGFADLHSNFGRVRQVAAIVWRQEPEIVAIMRFRQWVPIACAIVFFLFFGLAEEARKHYKLALSPIPTFIQPGGTLRRGSMDSFSDKLSTNISINEVEEKAAYSPGGSVSSGTYIASPTDEEKAEKKPLPASPVSLTVPTLNFPKPPRAYRPESPVSTSSHHDRDADVPSSPRPHSTIDMV</sequence>
<keyword evidence="9" id="KW-0807">Transducer</keyword>
<dbReference type="CDD" id="cd14966">
    <property type="entry name" value="7tmD_STE3"/>
    <property type="match status" value="1"/>
</dbReference>
<dbReference type="GO" id="GO:0004932">
    <property type="term" value="F:mating-type factor pheromone receptor activity"/>
    <property type="evidence" value="ECO:0007669"/>
    <property type="project" value="InterPro"/>
</dbReference>
<dbReference type="PANTHER" id="PTHR28097">
    <property type="entry name" value="PHEROMONE A FACTOR RECEPTOR"/>
    <property type="match status" value="1"/>
</dbReference>
<comment type="similarity">
    <text evidence="2">Belongs to the G-protein coupled receptor 4 family.</text>
</comment>
<evidence type="ECO:0000256" key="11">
    <source>
        <dbReference type="SAM" id="Phobius"/>
    </source>
</evidence>
<accession>A0A5K1K1E6</accession>
<evidence type="ECO:0000256" key="3">
    <source>
        <dbReference type="ARBA" id="ARBA00022507"/>
    </source>
</evidence>
<evidence type="ECO:0000256" key="2">
    <source>
        <dbReference type="ARBA" id="ARBA00011085"/>
    </source>
</evidence>
<feature type="transmembrane region" description="Helical" evidence="11">
    <location>
        <begin position="72"/>
        <end position="91"/>
    </location>
</feature>
<evidence type="ECO:0000256" key="4">
    <source>
        <dbReference type="ARBA" id="ARBA00022692"/>
    </source>
</evidence>
<feature type="transmembrane region" description="Helical" evidence="11">
    <location>
        <begin position="37"/>
        <end position="57"/>
    </location>
</feature>
<keyword evidence="8" id="KW-0675">Receptor</keyword>
<evidence type="ECO:0000256" key="8">
    <source>
        <dbReference type="ARBA" id="ARBA00023170"/>
    </source>
</evidence>
<feature type="transmembrane region" description="Helical" evidence="11">
    <location>
        <begin position="115"/>
        <end position="136"/>
    </location>
</feature>